<gene>
    <name evidence="12" type="ORF">P280DRAFT_528498</name>
</gene>
<reference evidence="12" key="1">
    <citation type="journal article" date="2020" name="Stud. Mycol.">
        <title>101 Dothideomycetes genomes: a test case for predicting lifestyles and emergence of pathogens.</title>
        <authorList>
            <person name="Haridas S."/>
            <person name="Albert R."/>
            <person name="Binder M."/>
            <person name="Bloem J."/>
            <person name="Labutti K."/>
            <person name="Salamov A."/>
            <person name="Andreopoulos B."/>
            <person name="Baker S."/>
            <person name="Barry K."/>
            <person name="Bills G."/>
            <person name="Bluhm B."/>
            <person name="Cannon C."/>
            <person name="Castanera R."/>
            <person name="Culley D."/>
            <person name="Daum C."/>
            <person name="Ezra D."/>
            <person name="Gonzalez J."/>
            <person name="Henrissat B."/>
            <person name="Kuo A."/>
            <person name="Liang C."/>
            <person name="Lipzen A."/>
            <person name="Lutzoni F."/>
            <person name="Magnuson J."/>
            <person name="Mondo S."/>
            <person name="Nolan M."/>
            <person name="Ohm R."/>
            <person name="Pangilinan J."/>
            <person name="Park H.-J."/>
            <person name="Ramirez L."/>
            <person name="Alfaro M."/>
            <person name="Sun H."/>
            <person name="Tritt A."/>
            <person name="Yoshinaga Y."/>
            <person name="Zwiers L.-H."/>
            <person name="Turgeon B."/>
            <person name="Goodwin S."/>
            <person name="Spatafora J."/>
            <person name="Crous P."/>
            <person name="Grigoriev I."/>
        </authorList>
    </citation>
    <scope>NUCLEOTIDE SEQUENCE</scope>
    <source>
        <strain evidence="12">CBS 473.64</strain>
    </source>
</reference>
<feature type="transmembrane region" description="Helical" evidence="11">
    <location>
        <begin position="55"/>
        <end position="77"/>
    </location>
</feature>
<keyword evidence="6" id="KW-0297">G-protein coupled receptor</keyword>
<accession>A0A6A6RV48</accession>
<evidence type="ECO:0000256" key="6">
    <source>
        <dbReference type="ARBA" id="ARBA00023040"/>
    </source>
</evidence>
<comment type="subcellular location">
    <subcellularLocation>
        <location evidence="1">Membrane</location>
        <topology evidence="1">Multi-pass membrane protein</topology>
    </subcellularLocation>
</comment>
<keyword evidence="5 11" id="KW-1133">Transmembrane helix</keyword>
<dbReference type="PRINTS" id="PR00899">
    <property type="entry name" value="GPCRSTE3"/>
</dbReference>
<keyword evidence="7 11" id="KW-0472">Membrane</keyword>
<feature type="transmembrane region" description="Helical" evidence="11">
    <location>
        <begin position="231"/>
        <end position="254"/>
    </location>
</feature>
<dbReference type="PANTHER" id="PTHR28097">
    <property type="entry name" value="PHEROMONE A FACTOR RECEPTOR"/>
    <property type="match status" value="1"/>
</dbReference>
<sequence>MTEGILPLTYRNDEIGATSNVNPIYASAVIVPVLAFPACFLCIPPMIWHFNQKNIAAGSLMLWLGFLNFFNAINPLIWPRDNISEWWKGDGLCDVQVRIQVGATVAITSCIVVIARRLSNVMDTRNITVAPSKSSRVSERVLEIVCCWVIPILIMIVYYVVQRARYFIFAISGCTAAFDASWPSIVLVWIWGPIAACIAFYYAGLLIWRLYRYRREFSRLITARNTSKSRFIRLFCMSVIFVSVVTPYQIFLLVQLASTVTLKFQWSRVHGADWNSVIMVPTAGAVRYDRWGEIAFGYVLFVLFGTGTDANNSYKRMFTSIGLGRIFPSLYIMDEGGSSMSASMSFIKGWTSKAKGLFSKGYATDDTFTSSAMDSPTTTRSMSLQPTPTNEPILPQRPQQDRSLFSRIFSRSKVQKPTILPLSTVNSGNSHSSKSPVRFMPPGIYAHSWPGIYAHAWSEVNEPKERTTGTGGVHVVREVTQVHQQKGKKRVTDEEAGF</sequence>
<feature type="region of interest" description="Disordered" evidence="10">
    <location>
        <begin position="371"/>
        <end position="397"/>
    </location>
</feature>
<keyword evidence="3" id="KW-0589">Pheromone response</keyword>
<keyword evidence="9" id="KW-0807">Transducer</keyword>
<evidence type="ECO:0000256" key="11">
    <source>
        <dbReference type="SAM" id="Phobius"/>
    </source>
</evidence>
<comment type="similarity">
    <text evidence="2">Belongs to the G-protein coupled receptor 4 family.</text>
</comment>
<evidence type="ECO:0000256" key="5">
    <source>
        <dbReference type="ARBA" id="ARBA00022989"/>
    </source>
</evidence>
<evidence type="ECO:0000313" key="13">
    <source>
        <dbReference type="Proteomes" id="UP000799753"/>
    </source>
</evidence>
<feature type="transmembrane region" description="Helical" evidence="11">
    <location>
        <begin position="188"/>
        <end position="211"/>
    </location>
</feature>
<feature type="transmembrane region" description="Helical" evidence="11">
    <location>
        <begin position="97"/>
        <end position="115"/>
    </location>
</feature>
<proteinExistence type="inferred from homology"/>
<dbReference type="EMBL" id="MU006788">
    <property type="protein sequence ID" value="KAF2639015.1"/>
    <property type="molecule type" value="Genomic_DNA"/>
</dbReference>
<dbReference type="GO" id="GO:0000750">
    <property type="term" value="P:pheromone-dependent signal transduction involved in conjugation with cellular fusion"/>
    <property type="evidence" value="ECO:0007669"/>
    <property type="project" value="TreeGrafter"/>
</dbReference>
<evidence type="ECO:0000256" key="1">
    <source>
        <dbReference type="ARBA" id="ARBA00004141"/>
    </source>
</evidence>
<dbReference type="Proteomes" id="UP000799753">
    <property type="component" value="Unassembled WGS sequence"/>
</dbReference>
<keyword evidence="13" id="KW-1185">Reference proteome</keyword>
<feature type="transmembrane region" description="Helical" evidence="11">
    <location>
        <begin position="24"/>
        <end position="43"/>
    </location>
</feature>
<dbReference type="OrthoDB" id="2874149at2759"/>
<evidence type="ECO:0000256" key="3">
    <source>
        <dbReference type="ARBA" id="ARBA00022507"/>
    </source>
</evidence>
<evidence type="ECO:0000313" key="12">
    <source>
        <dbReference type="EMBL" id="KAF2639015.1"/>
    </source>
</evidence>
<organism evidence="12 13">
    <name type="scientific">Massarina eburnea CBS 473.64</name>
    <dbReference type="NCBI Taxonomy" id="1395130"/>
    <lineage>
        <taxon>Eukaryota</taxon>
        <taxon>Fungi</taxon>
        <taxon>Dikarya</taxon>
        <taxon>Ascomycota</taxon>
        <taxon>Pezizomycotina</taxon>
        <taxon>Dothideomycetes</taxon>
        <taxon>Pleosporomycetidae</taxon>
        <taxon>Pleosporales</taxon>
        <taxon>Massarineae</taxon>
        <taxon>Massarinaceae</taxon>
        <taxon>Massarina</taxon>
    </lineage>
</organism>
<evidence type="ECO:0000256" key="8">
    <source>
        <dbReference type="ARBA" id="ARBA00023170"/>
    </source>
</evidence>
<protein>
    <submittedName>
        <fullName evidence="12">STE3-domain-containing protein</fullName>
    </submittedName>
</protein>
<dbReference type="InterPro" id="IPR001499">
    <property type="entry name" value="GPCR_STE3"/>
</dbReference>
<feature type="compositionally biased region" description="Polar residues" evidence="10">
    <location>
        <begin position="371"/>
        <end position="390"/>
    </location>
</feature>
<dbReference type="GO" id="GO:0004932">
    <property type="term" value="F:mating-type factor pheromone receptor activity"/>
    <property type="evidence" value="ECO:0007669"/>
    <property type="project" value="InterPro"/>
</dbReference>
<feature type="transmembrane region" description="Helical" evidence="11">
    <location>
        <begin position="141"/>
        <end position="161"/>
    </location>
</feature>
<dbReference type="PANTHER" id="PTHR28097:SF1">
    <property type="entry name" value="PHEROMONE A FACTOR RECEPTOR"/>
    <property type="match status" value="1"/>
</dbReference>
<dbReference type="CDD" id="cd14966">
    <property type="entry name" value="7tmD_STE3"/>
    <property type="match status" value="1"/>
</dbReference>
<name>A0A6A6RV48_9PLEO</name>
<dbReference type="Pfam" id="PF02076">
    <property type="entry name" value="STE3"/>
    <property type="match status" value="1"/>
</dbReference>
<dbReference type="AlphaFoldDB" id="A0A6A6RV48"/>
<evidence type="ECO:0000256" key="4">
    <source>
        <dbReference type="ARBA" id="ARBA00022692"/>
    </source>
</evidence>
<keyword evidence="4 11" id="KW-0812">Transmembrane</keyword>
<keyword evidence="8" id="KW-0675">Receptor</keyword>
<evidence type="ECO:0000256" key="2">
    <source>
        <dbReference type="ARBA" id="ARBA00011085"/>
    </source>
</evidence>
<dbReference type="GO" id="GO:0005886">
    <property type="term" value="C:plasma membrane"/>
    <property type="evidence" value="ECO:0007669"/>
    <property type="project" value="TreeGrafter"/>
</dbReference>
<evidence type="ECO:0000256" key="7">
    <source>
        <dbReference type="ARBA" id="ARBA00023136"/>
    </source>
</evidence>
<evidence type="ECO:0000256" key="9">
    <source>
        <dbReference type="ARBA" id="ARBA00023224"/>
    </source>
</evidence>
<evidence type="ECO:0000256" key="10">
    <source>
        <dbReference type="SAM" id="MobiDB-lite"/>
    </source>
</evidence>